<feature type="domain" description="Methyl-accepting transducer" evidence="6">
    <location>
        <begin position="734"/>
        <end position="956"/>
    </location>
</feature>
<dbReference type="Gene3D" id="6.10.340.10">
    <property type="match status" value="1"/>
</dbReference>
<organism evidence="8">
    <name type="scientific">Candidatus Electrothrix aestuarii</name>
    <dbReference type="NCBI Taxonomy" id="3062594"/>
    <lineage>
        <taxon>Bacteria</taxon>
        <taxon>Pseudomonadati</taxon>
        <taxon>Thermodesulfobacteriota</taxon>
        <taxon>Desulfobulbia</taxon>
        <taxon>Desulfobulbales</taxon>
        <taxon>Desulfobulbaceae</taxon>
        <taxon>Candidatus Electrothrix</taxon>
    </lineage>
</organism>
<dbReference type="InterPro" id="IPR004089">
    <property type="entry name" value="MCPsignal_dom"/>
</dbReference>
<evidence type="ECO:0000259" key="7">
    <source>
        <dbReference type="PROSITE" id="PS50885"/>
    </source>
</evidence>
<feature type="domain" description="HAMP" evidence="7">
    <location>
        <begin position="592"/>
        <end position="645"/>
    </location>
</feature>
<evidence type="ECO:0000256" key="5">
    <source>
        <dbReference type="SAM" id="Phobius"/>
    </source>
</evidence>
<evidence type="ECO:0000256" key="2">
    <source>
        <dbReference type="ARBA" id="ARBA00029447"/>
    </source>
</evidence>
<dbReference type="PROSITE" id="PS50111">
    <property type="entry name" value="CHEMOTAXIS_TRANSDUC_2"/>
    <property type="match status" value="1"/>
</dbReference>
<keyword evidence="5" id="KW-0812">Transmembrane</keyword>
<keyword evidence="1 3" id="KW-0807">Transducer</keyword>
<keyword evidence="5" id="KW-1133">Transmembrane helix</keyword>
<sequence>MKNLKRKTSGWFGGLGLRGKLVAIMLAVGLVPFLVSAFVDQLQAAKALEERAKFQLDSIRELKKSQVASYLSEAHDDVSMLGEVLQGLRGDAIAKVQALEAVKKGALERYMKKRFSDATMMAANLSTMNAVQEFAEAFREEGGRVGGSLWNGYKEKYGPMYKTYVEQHGYYDVFLISASGDIVYTVAGESDLGQNVVEGSLRTSGLGRVFAKAQKGVAIEDYSPYAPSNNKQALFIAAPIMEEGRFLGVAAFQIPASEINGIVQERQGMVASFESFLVANPASPTLVSDRIVKEGRIGDLIKLRAAETVLAGKADIDYDIGSTGLFELATFVPVDIPGLNWGLITTGTFADVVNPTHAGEAEDLMTKYQKAYSYFDLYLIDPTGFCYYSVKKEQEYLNNLLTGDLKDTNLGRLVRQVKDSRQVQMADYALYEPANKPLAFLAGPVVSKGELVSIIAIRITNDDLQALVDQRTGLGETGETFLIGEDHLARTNSRLGLTLYESKLTATIVQDAFRSEGGVTEESVDYRNQPILSSATKLGLPKILNTKFDWVVEAKIDKAEALAAITNLRIQAGIFGVVILLVVGVIAWFVGTGFARPIVEIARVVRQVAAERDLTLKVESTSSDEIGEMADEFNNMLVELNAAFSEVQSVSLAVAENAQNVAGRASANRDRAEVEAKQSEKTRELLATMGQTAGQVAEGAKAQQLGAQRSQQTIAELLQSMDTVSNAVIKQSEEAETATDRVGAMGETGARVVATSNEQGKMVMQVTASINEITAAVRNMGQAVESATAQGQESLKAAQDGRAAVENTVAGMRAIAESSGQISEIIGVITEIAEQTNLLALNAAIEAARAGAHGKGFAVVADEVGKLAQRSSEAAKEITQLIKDSTASVDAGTRYSEELQDALAKIDASGRNNMHSIEEIASVAQVVESDIQNVQTLVQELNKLAEDISRMAGEQGARRQAAETALASMVQQSQIISALVSEASAGSSTIDTEMREIVHRTDQLNEMVTAQGERSKNAVRIAEQSYEGAQRTVEGAGVVVSITDELRAASDRLREQVEQFKL</sequence>
<proteinExistence type="inferred from homology"/>
<protein>
    <submittedName>
        <fullName evidence="8">Methyl-accepting chemotaxis protein</fullName>
    </submittedName>
</protein>
<dbReference type="SMART" id="SM00304">
    <property type="entry name" value="HAMP"/>
    <property type="match status" value="1"/>
</dbReference>
<dbReference type="Pfam" id="PF00672">
    <property type="entry name" value="HAMP"/>
    <property type="match status" value="1"/>
</dbReference>
<dbReference type="PROSITE" id="PS50885">
    <property type="entry name" value="HAMP"/>
    <property type="match status" value="1"/>
</dbReference>
<feature type="transmembrane region" description="Helical" evidence="5">
    <location>
        <begin position="21"/>
        <end position="39"/>
    </location>
</feature>
<feature type="transmembrane region" description="Helical" evidence="5">
    <location>
        <begin position="572"/>
        <end position="595"/>
    </location>
</feature>
<dbReference type="KEGG" id="eaj:Q3M24_21020"/>
<dbReference type="SUPFAM" id="SSF58104">
    <property type="entry name" value="Methyl-accepting chemotaxis protein (MCP) signaling domain"/>
    <property type="match status" value="2"/>
</dbReference>
<dbReference type="CDD" id="cd06225">
    <property type="entry name" value="HAMP"/>
    <property type="match status" value="1"/>
</dbReference>
<dbReference type="Pfam" id="PF00015">
    <property type="entry name" value="MCPsignal"/>
    <property type="match status" value="1"/>
</dbReference>
<reference evidence="8" key="1">
    <citation type="journal article" date="2024" name="Syst. Appl. Microbiol.">
        <title>First single-strain enrichments of Electrothrix cable bacteria, description of E. aestuarii sp. nov. and E. rattekaaiensis sp. nov., and proposal of a cable bacteria taxonomy following the rules of the SeqCode.</title>
        <authorList>
            <person name="Plum-Jensen L.E."/>
            <person name="Schramm A."/>
            <person name="Marshall I.P.G."/>
        </authorList>
    </citation>
    <scope>NUCLEOTIDE SEQUENCE</scope>
    <source>
        <strain evidence="8">Rat1</strain>
    </source>
</reference>
<feature type="coiled-coil region" evidence="4">
    <location>
        <begin position="924"/>
        <end position="954"/>
    </location>
</feature>
<evidence type="ECO:0000256" key="1">
    <source>
        <dbReference type="ARBA" id="ARBA00023224"/>
    </source>
</evidence>
<keyword evidence="4" id="KW-0175">Coiled coil</keyword>
<dbReference type="SMART" id="SM00283">
    <property type="entry name" value="MA"/>
    <property type="match status" value="1"/>
</dbReference>
<dbReference type="AlphaFoldDB" id="A0AAU8LTW9"/>
<dbReference type="EMBL" id="CP159373">
    <property type="protein sequence ID" value="XCN72742.1"/>
    <property type="molecule type" value="Genomic_DNA"/>
</dbReference>
<evidence type="ECO:0000313" key="8">
    <source>
        <dbReference type="EMBL" id="XCN72742.1"/>
    </source>
</evidence>
<dbReference type="PANTHER" id="PTHR32089:SF114">
    <property type="entry name" value="METHYL-ACCEPTING CHEMOTAXIS PROTEIN MCPB"/>
    <property type="match status" value="1"/>
</dbReference>
<name>A0AAU8LTW9_9BACT</name>
<evidence type="ECO:0000256" key="3">
    <source>
        <dbReference type="PROSITE-ProRule" id="PRU00284"/>
    </source>
</evidence>
<keyword evidence="5" id="KW-0472">Membrane</keyword>
<dbReference type="GO" id="GO:0007165">
    <property type="term" value="P:signal transduction"/>
    <property type="evidence" value="ECO:0007669"/>
    <property type="project" value="UniProtKB-KW"/>
</dbReference>
<reference evidence="8" key="2">
    <citation type="submission" date="2024-06" db="EMBL/GenBank/DDBJ databases">
        <authorList>
            <person name="Plum-Jensen L.E."/>
            <person name="Schramm A."/>
            <person name="Marshall I.P.G."/>
        </authorList>
    </citation>
    <scope>NUCLEOTIDE SEQUENCE</scope>
    <source>
        <strain evidence="8">Rat1</strain>
    </source>
</reference>
<evidence type="ECO:0000259" key="6">
    <source>
        <dbReference type="PROSITE" id="PS50111"/>
    </source>
</evidence>
<dbReference type="Gene3D" id="1.10.287.950">
    <property type="entry name" value="Methyl-accepting chemotaxis protein"/>
    <property type="match status" value="1"/>
</dbReference>
<comment type="similarity">
    <text evidence="2">Belongs to the methyl-accepting chemotaxis (MCP) protein family.</text>
</comment>
<gene>
    <name evidence="8" type="ORF">Q3M24_21020</name>
</gene>
<dbReference type="PANTHER" id="PTHR32089">
    <property type="entry name" value="METHYL-ACCEPTING CHEMOTAXIS PROTEIN MCPB"/>
    <property type="match status" value="1"/>
</dbReference>
<evidence type="ECO:0000256" key="4">
    <source>
        <dbReference type="SAM" id="Coils"/>
    </source>
</evidence>
<dbReference type="GO" id="GO:0016020">
    <property type="term" value="C:membrane"/>
    <property type="evidence" value="ECO:0007669"/>
    <property type="project" value="InterPro"/>
</dbReference>
<accession>A0AAU8LTW9</accession>
<dbReference type="InterPro" id="IPR003660">
    <property type="entry name" value="HAMP_dom"/>
</dbReference>